<dbReference type="Proteomes" id="UP000237000">
    <property type="component" value="Unassembled WGS sequence"/>
</dbReference>
<organism evidence="1 2">
    <name type="scientific">Trema orientale</name>
    <name type="common">Charcoal tree</name>
    <name type="synonym">Celtis orientalis</name>
    <dbReference type="NCBI Taxonomy" id="63057"/>
    <lineage>
        <taxon>Eukaryota</taxon>
        <taxon>Viridiplantae</taxon>
        <taxon>Streptophyta</taxon>
        <taxon>Embryophyta</taxon>
        <taxon>Tracheophyta</taxon>
        <taxon>Spermatophyta</taxon>
        <taxon>Magnoliopsida</taxon>
        <taxon>eudicotyledons</taxon>
        <taxon>Gunneridae</taxon>
        <taxon>Pentapetalae</taxon>
        <taxon>rosids</taxon>
        <taxon>fabids</taxon>
        <taxon>Rosales</taxon>
        <taxon>Cannabaceae</taxon>
        <taxon>Trema</taxon>
    </lineage>
</organism>
<evidence type="ECO:0000313" key="2">
    <source>
        <dbReference type="Proteomes" id="UP000237000"/>
    </source>
</evidence>
<dbReference type="InParanoid" id="A0A2P5AWX8"/>
<gene>
    <name evidence="1" type="ORF">TorRG33x02_339040</name>
</gene>
<protein>
    <submittedName>
        <fullName evidence="1">Uncharacterized protein</fullName>
    </submittedName>
</protein>
<dbReference type="AlphaFoldDB" id="A0A2P5AWX8"/>
<sequence length="68" mass="7817">MRVQNEEVTFNVFKIIKFPSDFEDCFCIDMVDRVVDEAYGNTTIGDSLEESLINSSNVETLEAKEYLN</sequence>
<name>A0A2P5AWX8_TREOI</name>
<keyword evidence="2" id="KW-1185">Reference proteome</keyword>
<dbReference type="EMBL" id="JXTC01000672">
    <property type="protein sequence ID" value="PON41035.1"/>
    <property type="molecule type" value="Genomic_DNA"/>
</dbReference>
<proteinExistence type="predicted"/>
<reference evidence="2" key="1">
    <citation type="submission" date="2016-06" db="EMBL/GenBank/DDBJ databases">
        <title>Parallel loss of symbiosis genes in relatives of nitrogen-fixing non-legume Parasponia.</title>
        <authorList>
            <person name="Van Velzen R."/>
            <person name="Holmer R."/>
            <person name="Bu F."/>
            <person name="Rutten L."/>
            <person name="Van Zeijl A."/>
            <person name="Liu W."/>
            <person name="Santuari L."/>
            <person name="Cao Q."/>
            <person name="Sharma T."/>
            <person name="Shen D."/>
            <person name="Roswanjaya Y."/>
            <person name="Wardhani T."/>
            <person name="Kalhor M.S."/>
            <person name="Jansen J."/>
            <person name="Van den Hoogen J."/>
            <person name="Gungor B."/>
            <person name="Hartog M."/>
            <person name="Hontelez J."/>
            <person name="Verver J."/>
            <person name="Yang W.-C."/>
            <person name="Schijlen E."/>
            <person name="Repin R."/>
            <person name="Schilthuizen M."/>
            <person name="Schranz E."/>
            <person name="Heidstra R."/>
            <person name="Miyata K."/>
            <person name="Fedorova E."/>
            <person name="Kohlen W."/>
            <person name="Bisseling T."/>
            <person name="Smit S."/>
            <person name="Geurts R."/>
        </authorList>
    </citation>
    <scope>NUCLEOTIDE SEQUENCE [LARGE SCALE GENOMIC DNA]</scope>
    <source>
        <strain evidence="2">cv. RG33-2</strain>
    </source>
</reference>
<dbReference type="OrthoDB" id="1436742at2759"/>
<evidence type="ECO:0000313" key="1">
    <source>
        <dbReference type="EMBL" id="PON41035.1"/>
    </source>
</evidence>
<accession>A0A2P5AWX8</accession>
<comment type="caution">
    <text evidence="1">The sequence shown here is derived from an EMBL/GenBank/DDBJ whole genome shotgun (WGS) entry which is preliminary data.</text>
</comment>